<keyword evidence="1" id="KW-0732">Signal</keyword>
<gene>
    <name evidence="2" type="ORF">AFM12_07360</name>
</gene>
<dbReference type="Proteomes" id="UP000050454">
    <property type="component" value="Unassembled WGS sequence"/>
</dbReference>
<organism evidence="2 3">
    <name type="scientific">Jiulongibacter sediminis</name>
    <dbReference type="NCBI Taxonomy" id="1605367"/>
    <lineage>
        <taxon>Bacteria</taxon>
        <taxon>Pseudomonadati</taxon>
        <taxon>Bacteroidota</taxon>
        <taxon>Cytophagia</taxon>
        <taxon>Cytophagales</taxon>
        <taxon>Leadbetterellaceae</taxon>
        <taxon>Jiulongibacter</taxon>
    </lineage>
</organism>
<feature type="chain" id="PRO_5006136231" evidence="1">
    <location>
        <begin position="19"/>
        <end position="484"/>
    </location>
</feature>
<dbReference type="OrthoDB" id="926126at2"/>
<evidence type="ECO:0000313" key="3">
    <source>
        <dbReference type="Proteomes" id="UP000050454"/>
    </source>
</evidence>
<evidence type="ECO:0000313" key="2">
    <source>
        <dbReference type="EMBL" id="KPM48445.1"/>
    </source>
</evidence>
<dbReference type="AlphaFoldDB" id="A0A0P7BUT0"/>
<reference evidence="2 3" key="1">
    <citation type="submission" date="2015-07" db="EMBL/GenBank/DDBJ databases">
        <title>The draft genome sequence of Leadbetterella sp. JN14-9.</title>
        <authorList>
            <person name="Liu Y."/>
            <person name="Du J."/>
            <person name="Shao Z."/>
        </authorList>
    </citation>
    <scope>NUCLEOTIDE SEQUENCE [LARGE SCALE GENOMIC DNA]</scope>
    <source>
        <strain evidence="2 3">JN14-9</strain>
    </source>
</reference>
<protein>
    <submittedName>
        <fullName evidence="2">Uncharacterized protein</fullName>
    </submittedName>
</protein>
<dbReference type="RefSeq" id="WP_055146036.1">
    <property type="nucleotide sequence ID" value="NZ_JXSZ01000006.1"/>
</dbReference>
<accession>A0A0P7BUT0</accession>
<dbReference type="STRING" id="1605367.AFM12_07360"/>
<name>A0A0P7BUT0_9BACT</name>
<evidence type="ECO:0000256" key="1">
    <source>
        <dbReference type="SAM" id="SignalP"/>
    </source>
</evidence>
<keyword evidence="3" id="KW-1185">Reference proteome</keyword>
<feature type="signal peptide" evidence="1">
    <location>
        <begin position="1"/>
        <end position="18"/>
    </location>
</feature>
<proteinExistence type="predicted"/>
<comment type="caution">
    <text evidence="2">The sequence shown here is derived from an EMBL/GenBank/DDBJ whole genome shotgun (WGS) entry which is preliminary data.</text>
</comment>
<sequence length="484" mass="53907">MKKALILPFLFSVLLSFGQNILIEPDGITPNKANGFETKSYEEIMAIPDPKKGEVYFDETFSQVRVFDGVNWKYLTEGSDLSSPSFKEINTGGRFTNIRSRTDSTIICTIENEGVVNLGEIQISSSPNNFIIGEFDFVNEEWLWYETMYLGSAAGINSIDVKGDTMAIALRVFEDISFGSTNVLTSTDGLAKAVVALYDLQSKSWLWVKNLGNNYLDFRKVFFDYEFNIYVVGSFYETIYSDAFSAVNTYNSSRGGVHFQKISKTGVTQSLTPIFSNVLSNYFQYALDDSGSDRGGLNFRILLAVSFEGQINVGPQVYYASSGGGSDLLIYDLLQSSQWNTAKVLGGSGNVRVFDLSVANEHSHVFTIAGSFDGEINFGQNFINLQQTIRNASDDNDGFSASYSFDLVGNIALSDEPVYSVHNYVLFYPNTSYAIGLYSFEGLTLTQKGPGFNKKQNYPDVGSDFVLSDRYVVFRNQSLYKQIR</sequence>
<dbReference type="EMBL" id="LGTQ01000006">
    <property type="protein sequence ID" value="KPM48445.1"/>
    <property type="molecule type" value="Genomic_DNA"/>
</dbReference>